<keyword evidence="2" id="KW-0812">Transmembrane</keyword>
<proteinExistence type="predicted"/>
<accession>A0ABN2PUM1</accession>
<dbReference type="Proteomes" id="UP001501303">
    <property type="component" value="Unassembled WGS sequence"/>
</dbReference>
<keyword evidence="4" id="KW-1185">Reference proteome</keyword>
<dbReference type="Pfam" id="PF10935">
    <property type="entry name" value="DUF2637"/>
    <property type="match status" value="1"/>
</dbReference>
<feature type="transmembrane region" description="Helical" evidence="2">
    <location>
        <begin position="12"/>
        <end position="36"/>
    </location>
</feature>
<dbReference type="PANTHER" id="PTHR23242">
    <property type="entry name" value="TRANSCRIPTION FACTOR HOXA13"/>
    <property type="match status" value="1"/>
</dbReference>
<keyword evidence="2" id="KW-1133">Transmembrane helix</keyword>
<evidence type="ECO:0000256" key="2">
    <source>
        <dbReference type="SAM" id="Phobius"/>
    </source>
</evidence>
<feature type="transmembrane region" description="Helical" evidence="2">
    <location>
        <begin position="84"/>
        <end position="100"/>
    </location>
</feature>
<keyword evidence="2" id="KW-0472">Membrane</keyword>
<reference evidence="3 4" key="1">
    <citation type="journal article" date="2019" name="Int. J. Syst. Evol. Microbiol.">
        <title>The Global Catalogue of Microorganisms (GCM) 10K type strain sequencing project: providing services to taxonomists for standard genome sequencing and annotation.</title>
        <authorList>
            <consortium name="The Broad Institute Genomics Platform"/>
            <consortium name="The Broad Institute Genome Sequencing Center for Infectious Disease"/>
            <person name="Wu L."/>
            <person name="Ma J."/>
        </authorList>
    </citation>
    <scope>NUCLEOTIDE SEQUENCE [LARGE SCALE GENOMIC DNA]</scope>
    <source>
        <strain evidence="3 4">JCM 13581</strain>
    </source>
</reference>
<feature type="compositionally biased region" description="Pro residues" evidence="1">
    <location>
        <begin position="353"/>
        <end position="368"/>
    </location>
</feature>
<feature type="transmembrane region" description="Helical" evidence="2">
    <location>
        <begin position="48"/>
        <end position="72"/>
    </location>
</feature>
<dbReference type="RefSeq" id="WP_344265763.1">
    <property type="nucleotide sequence ID" value="NZ_BAAAMJ010000070.1"/>
</dbReference>
<protein>
    <submittedName>
        <fullName evidence="3">DUF2637 domain-containing protein</fullName>
    </submittedName>
</protein>
<feature type="region of interest" description="Disordered" evidence="1">
    <location>
        <begin position="222"/>
        <end position="384"/>
    </location>
</feature>
<evidence type="ECO:0000313" key="3">
    <source>
        <dbReference type="EMBL" id="GAA1932558.1"/>
    </source>
</evidence>
<feature type="transmembrane region" description="Helical" evidence="2">
    <location>
        <begin position="106"/>
        <end position="123"/>
    </location>
</feature>
<comment type="caution">
    <text evidence="3">The sequence shown here is derived from an EMBL/GenBank/DDBJ whole genome shotgun (WGS) entry which is preliminary data.</text>
</comment>
<feature type="compositionally biased region" description="Pro residues" evidence="1">
    <location>
        <begin position="289"/>
        <end position="308"/>
    </location>
</feature>
<evidence type="ECO:0000313" key="4">
    <source>
        <dbReference type="Proteomes" id="UP001501303"/>
    </source>
</evidence>
<name>A0ABN2PUM1_9ACTN</name>
<dbReference type="EMBL" id="BAAAMJ010000070">
    <property type="protein sequence ID" value="GAA1932558.1"/>
    <property type="molecule type" value="Genomic_DNA"/>
</dbReference>
<dbReference type="PANTHER" id="PTHR23242:SF9">
    <property type="entry name" value="TRANSCRIPTION FACTOR HOXA13"/>
    <property type="match status" value="1"/>
</dbReference>
<feature type="compositionally biased region" description="Low complexity" evidence="1">
    <location>
        <begin position="222"/>
        <end position="233"/>
    </location>
</feature>
<evidence type="ECO:0000256" key="1">
    <source>
        <dbReference type="SAM" id="MobiDB-lite"/>
    </source>
</evidence>
<sequence>MAAIKLTRSHRILVGIVLAGAVVIATIGFVGSYAAVRELAERKGFGQFAPFFPIGIDAGIVVLLALDLLLTWLRIPFPLLRQTAWLLTAATIAFNGAVSWPDPLGVGMHAIIPVLFIITVEAARHAIGRIADITADRHMEGVRFWRWFLSPVPTFRLWRRMKLWELRSYEEVINLERDRLVYQAQLRARYGRAWRRRAPVEARMPLKLARYGVPLSETAPAGTAAAAAGRRAPAPQPRHELTDHTPGPAERPTEPAAPQPDPHPGEHTTGHDAAPGHDTVPRQAGAHDGPPPHTAGPRPRPAPEPAPRPAEEHQPLPVYAAGPRAGRKEVTVPVVHGGRRRSLGNAPAEAAPLPAPAPEPAPPAPEEPLPAVEPRGLPRDTPHGDAFYAAYREYVLEQGDFPNARQLSRFLHERHGVTDADGSLLTESYLRDYLRECRMRYRAEMGTAG</sequence>
<gene>
    <name evidence="3" type="ORF">GCM10009716_44670</name>
</gene>
<dbReference type="InterPro" id="IPR021235">
    <property type="entry name" value="DUF2637"/>
</dbReference>
<organism evidence="3 4">
    <name type="scientific">Streptomyces sodiiphilus</name>
    <dbReference type="NCBI Taxonomy" id="226217"/>
    <lineage>
        <taxon>Bacteria</taxon>
        <taxon>Bacillati</taxon>
        <taxon>Actinomycetota</taxon>
        <taxon>Actinomycetes</taxon>
        <taxon>Kitasatosporales</taxon>
        <taxon>Streptomycetaceae</taxon>
        <taxon>Streptomyces</taxon>
    </lineage>
</organism>